<dbReference type="AlphaFoldDB" id="A0A0F9PY91"/>
<reference evidence="1" key="1">
    <citation type="journal article" date="2015" name="Nature">
        <title>Complex archaea that bridge the gap between prokaryotes and eukaryotes.</title>
        <authorList>
            <person name="Spang A."/>
            <person name="Saw J.H."/>
            <person name="Jorgensen S.L."/>
            <person name="Zaremba-Niedzwiedzka K."/>
            <person name="Martijn J."/>
            <person name="Lind A.E."/>
            <person name="van Eijk R."/>
            <person name="Schleper C."/>
            <person name="Guy L."/>
            <person name="Ettema T.J."/>
        </authorList>
    </citation>
    <scope>NUCLEOTIDE SEQUENCE</scope>
</reference>
<sequence>MYRECSIEFCDKKYWSNGFCQKHWARWYRNGTIKVRKKYTGRCRFKGCNKNFTTYGYCRVHYEQIRRTQFKQTVIYIYSKGKNKCECCGEKNKQFLSIDHIKNNGAKHRKENNISSSTMFYNWLIDNDFPEDYQVYCFNCNLGKHINGGVCPHVSNMQFI</sequence>
<comment type="caution">
    <text evidence="1">The sequence shown here is derived from an EMBL/GenBank/DDBJ whole genome shotgun (WGS) entry which is preliminary data.</text>
</comment>
<evidence type="ECO:0000313" key="1">
    <source>
        <dbReference type="EMBL" id="KKN06006.1"/>
    </source>
</evidence>
<name>A0A0F9PY91_9ZZZZ</name>
<proteinExistence type="predicted"/>
<accession>A0A0F9PY91</accession>
<dbReference type="EMBL" id="LAZR01004736">
    <property type="protein sequence ID" value="KKN06006.1"/>
    <property type="molecule type" value="Genomic_DNA"/>
</dbReference>
<organism evidence="1">
    <name type="scientific">marine sediment metagenome</name>
    <dbReference type="NCBI Taxonomy" id="412755"/>
    <lineage>
        <taxon>unclassified sequences</taxon>
        <taxon>metagenomes</taxon>
        <taxon>ecological metagenomes</taxon>
    </lineage>
</organism>
<protein>
    <recommendedName>
        <fullName evidence="2">HNH nuclease domain-containing protein</fullName>
    </recommendedName>
</protein>
<gene>
    <name evidence="1" type="ORF">LCGC14_1081520</name>
</gene>
<evidence type="ECO:0008006" key="2">
    <source>
        <dbReference type="Google" id="ProtNLM"/>
    </source>
</evidence>